<dbReference type="InterPro" id="IPR036390">
    <property type="entry name" value="WH_DNA-bd_sf"/>
</dbReference>
<dbReference type="PANTHER" id="PTHR18964:SF149">
    <property type="entry name" value="BIFUNCTIONAL UDP-N-ACETYLGLUCOSAMINE 2-EPIMERASE_N-ACETYLMANNOSAMINE KINASE"/>
    <property type="match status" value="1"/>
</dbReference>
<dbReference type="InterPro" id="IPR043129">
    <property type="entry name" value="ATPase_NBD"/>
</dbReference>
<dbReference type="InterPro" id="IPR000600">
    <property type="entry name" value="ROK"/>
</dbReference>
<dbReference type="Pfam" id="PF13412">
    <property type="entry name" value="HTH_24"/>
    <property type="match status" value="1"/>
</dbReference>
<dbReference type="CDD" id="cd00092">
    <property type="entry name" value="HTH_CRP"/>
    <property type="match status" value="1"/>
</dbReference>
<keyword evidence="2" id="KW-0808">Transferase</keyword>
<sequence>MRFAPPPSIRMADRSSGLNQVLARSFNERLIMSLLLQNDGMTRLQLGQASGLSAQTISVIVRALERDRLISKGEAVRGRIGPPTTPIRLNPDGAFSIGLHIGISVLEAALIDFVGTPLMLKSSPIGNFDAENILAGLSSLVVDMTEECGPVRKSGLTGIGITMPRNFDDPTLSDAVHDIDLEDEMRNRTGLEVFIQNDVTATAGAESMFGAARNLGDHLFFYLGRTIQPRLILGGRIYSGSIAVPHLKMQTAEFPDFNALKQAPDQVGPQMATWIRTCSEGLTRLILDFGKFASVPDVVISGPVRDDIADEIVRLTRDEITATKPETSIAASTLGPWALTIGAAALPFHTRFMADMLY</sequence>
<organism evidence="2 3">
    <name type="scientific">Roseibium marinum</name>
    <dbReference type="NCBI Taxonomy" id="281252"/>
    <lineage>
        <taxon>Bacteria</taxon>
        <taxon>Pseudomonadati</taxon>
        <taxon>Pseudomonadota</taxon>
        <taxon>Alphaproteobacteria</taxon>
        <taxon>Hyphomicrobiales</taxon>
        <taxon>Stappiaceae</taxon>
        <taxon>Roseibium</taxon>
    </lineage>
</organism>
<name>A0A2S3UQQ7_9HYPH</name>
<evidence type="ECO:0000256" key="1">
    <source>
        <dbReference type="ARBA" id="ARBA00006479"/>
    </source>
</evidence>
<dbReference type="Gene3D" id="1.10.10.10">
    <property type="entry name" value="Winged helix-like DNA-binding domain superfamily/Winged helix DNA-binding domain"/>
    <property type="match status" value="1"/>
</dbReference>
<dbReference type="PANTHER" id="PTHR18964">
    <property type="entry name" value="ROK (REPRESSOR, ORF, KINASE) FAMILY"/>
    <property type="match status" value="1"/>
</dbReference>
<evidence type="ECO:0000313" key="2">
    <source>
        <dbReference type="EMBL" id="POF30047.1"/>
    </source>
</evidence>
<dbReference type="AlphaFoldDB" id="A0A2S3UQQ7"/>
<keyword evidence="3" id="KW-1185">Reference proteome</keyword>
<dbReference type="Proteomes" id="UP000236959">
    <property type="component" value="Unassembled WGS sequence"/>
</dbReference>
<keyword evidence="2" id="KW-0418">Kinase</keyword>
<dbReference type="EMBL" id="PPCN01000007">
    <property type="protein sequence ID" value="POF30047.1"/>
    <property type="molecule type" value="Genomic_DNA"/>
</dbReference>
<comment type="similarity">
    <text evidence="1">Belongs to the ROK (NagC/XylR) family.</text>
</comment>
<accession>A0A2S3UQQ7</accession>
<comment type="caution">
    <text evidence="2">The sequence shown here is derived from an EMBL/GenBank/DDBJ whole genome shotgun (WGS) entry which is preliminary data.</text>
</comment>
<dbReference type="Gene3D" id="3.30.420.40">
    <property type="match status" value="1"/>
</dbReference>
<protein>
    <submittedName>
        <fullName evidence="2">Putative NBD/HSP70 family sugar kinase</fullName>
    </submittedName>
</protein>
<reference evidence="2 3" key="1">
    <citation type="submission" date="2018-01" db="EMBL/GenBank/DDBJ databases">
        <title>Genomic Encyclopedia of Archaeal and Bacterial Type Strains, Phase II (KMG-II): from individual species to whole genera.</title>
        <authorList>
            <person name="Goeker M."/>
        </authorList>
    </citation>
    <scope>NUCLEOTIDE SEQUENCE [LARGE SCALE GENOMIC DNA]</scope>
    <source>
        <strain evidence="2 3">DSM 17023</strain>
    </source>
</reference>
<gene>
    <name evidence="2" type="ORF">CLV41_10773</name>
</gene>
<proteinExistence type="inferred from homology"/>
<dbReference type="SUPFAM" id="SSF46785">
    <property type="entry name" value="Winged helix' DNA-binding domain"/>
    <property type="match status" value="1"/>
</dbReference>
<evidence type="ECO:0000313" key="3">
    <source>
        <dbReference type="Proteomes" id="UP000236959"/>
    </source>
</evidence>
<dbReference type="SUPFAM" id="SSF53067">
    <property type="entry name" value="Actin-like ATPase domain"/>
    <property type="match status" value="1"/>
</dbReference>
<dbReference type="InterPro" id="IPR036388">
    <property type="entry name" value="WH-like_DNA-bd_sf"/>
</dbReference>
<dbReference type="GO" id="GO:0016301">
    <property type="term" value="F:kinase activity"/>
    <property type="evidence" value="ECO:0007669"/>
    <property type="project" value="UniProtKB-KW"/>
</dbReference>
<dbReference type="Pfam" id="PF00480">
    <property type="entry name" value="ROK"/>
    <property type="match status" value="1"/>
</dbReference>